<organism evidence="1 2">
    <name type="scientific">Platanthera guangdongensis</name>
    <dbReference type="NCBI Taxonomy" id="2320717"/>
    <lineage>
        <taxon>Eukaryota</taxon>
        <taxon>Viridiplantae</taxon>
        <taxon>Streptophyta</taxon>
        <taxon>Embryophyta</taxon>
        <taxon>Tracheophyta</taxon>
        <taxon>Spermatophyta</taxon>
        <taxon>Magnoliopsida</taxon>
        <taxon>Liliopsida</taxon>
        <taxon>Asparagales</taxon>
        <taxon>Orchidaceae</taxon>
        <taxon>Orchidoideae</taxon>
        <taxon>Orchideae</taxon>
        <taxon>Orchidinae</taxon>
        <taxon>Platanthera</taxon>
    </lineage>
</organism>
<keyword evidence="2" id="KW-1185">Reference proteome</keyword>
<evidence type="ECO:0000313" key="1">
    <source>
        <dbReference type="EMBL" id="KAK8953656.1"/>
    </source>
</evidence>
<accession>A0ABR2LXT4</accession>
<proteinExistence type="predicted"/>
<name>A0ABR2LXT4_9ASPA</name>
<protein>
    <submittedName>
        <fullName evidence="1">Uncharacterized protein</fullName>
    </submittedName>
</protein>
<gene>
    <name evidence="1" type="ORF">KSP40_PGU003726</name>
</gene>
<sequence>METTAKFLLAYFPKYLQFDGFRDLHRLVDLGQALERIEQNDDPKGIFGALLKVSGGLCGEQTLYQDIVELGDDEELASVCVPS</sequence>
<comment type="caution">
    <text evidence="1">The sequence shown here is derived from an EMBL/GenBank/DDBJ whole genome shotgun (WGS) entry which is preliminary data.</text>
</comment>
<dbReference type="Proteomes" id="UP001412067">
    <property type="component" value="Unassembled WGS sequence"/>
</dbReference>
<evidence type="ECO:0000313" key="2">
    <source>
        <dbReference type="Proteomes" id="UP001412067"/>
    </source>
</evidence>
<reference evidence="1 2" key="1">
    <citation type="journal article" date="2022" name="Nat. Plants">
        <title>Genomes of leafy and leafless Platanthera orchids illuminate the evolution of mycoheterotrophy.</title>
        <authorList>
            <person name="Li M.H."/>
            <person name="Liu K.W."/>
            <person name="Li Z."/>
            <person name="Lu H.C."/>
            <person name="Ye Q.L."/>
            <person name="Zhang D."/>
            <person name="Wang J.Y."/>
            <person name="Li Y.F."/>
            <person name="Zhong Z.M."/>
            <person name="Liu X."/>
            <person name="Yu X."/>
            <person name="Liu D.K."/>
            <person name="Tu X.D."/>
            <person name="Liu B."/>
            <person name="Hao Y."/>
            <person name="Liao X.Y."/>
            <person name="Jiang Y.T."/>
            <person name="Sun W.H."/>
            <person name="Chen J."/>
            <person name="Chen Y.Q."/>
            <person name="Ai Y."/>
            <person name="Zhai J.W."/>
            <person name="Wu S.S."/>
            <person name="Zhou Z."/>
            <person name="Hsiao Y.Y."/>
            <person name="Wu W.L."/>
            <person name="Chen Y.Y."/>
            <person name="Lin Y.F."/>
            <person name="Hsu J.L."/>
            <person name="Li C.Y."/>
            <person name="Wang Z.W."/>
            <person name="Zhao X."/>
            <person name="Zhong W.Y."/>
            <person name="Ma X.K."/>
            <person name="Ma L."/>
            <person name="Huang J."/>
            <person name="Chen G.Z."/>
            <person name="Huang M.Z."/>
            <person name="Huang L."/>
            <person name="Peng D.H."/>
            <person name="Luo Y.B."/>
            <person name="Zou S.Q."/>
            <person name="Chen S.P."/>
            <person name="Lan S."/>
            <person name="Tsai W.C."/>
            <person name="Van de Peer Y."/>
            <person name="Liu Z.J."/>
        </authorList>
    </citation>
    <scope>NUCLEOTIDE SEQUENCE [LARGE SCALE GENOMIC DNA]</scope>
    <source>
        <strain evidence="1">Lor288</strain>
    </source>
</reference>
<dbReference type="EMBL" id="JBBWWR010000014">
    <property type="protein sequence ID" value="KAK8953656.1"/>
    <property type="molecule type" value="Genomic_DNA"/>
</dbReference>